<feature type="signal peptide" evidence="1">
    <location>
        <begin position="1"/>
        <end position="28"/>
    </location>
</feature>
<evidence type="ECO:0000313" key="3">
    <source>
        <dbReference type="Proteomes" id="UP001169027"/>
    </source>
</evidence>
<gene>
    <name evidence="2" type="ORF">Q2T77_21350</name>
</gene>
<reference evidence="2" key="1">
    <citation type="submission" date="2023-06" db="EMBL/GenBank/DDBJ databases">
        <authorList>
            <person name="Jiang Y."/>
            <person name="Liu Q."/>
        </authorList>
    </citation>
    <scope>NUCLEOTIDE SEQUENCE</scope>
    <source>
        <strain evidence="2">CGMCC 1.12090</strain>
    </source>
</reference>
<evidence type="ECO:0008006" key="4">
    <source>
        <dbReference type="Google" id="ProtNLM"/>
    </source>
</evidence>
<dbReference type="RefSeq" id="WP_301812605.1">
    <property type="nucleotide sequence ID" value="NZ_JAUJZH010000016.1"/>
</dbReference>
<keyword evidence="1" id="KW-0732">Signal</keyword>
<dbReference type="Gene3D" id="2.120.10.30">
    <property type="entry name" value="TolB, C-terminal domain"/>
    <property type="match status" value="2"/>
</dbReference>
<keyword evidence="3" id="KW-1185">Reference proteome</keyword>
<name>A0ABT8S8N4_9BURK</name>
<sequence>MFSVTRPLKHIASAALAALCVFTLPAMASEVTGTVLGVDLPVVGARVSLWRSAAGQSPAKLREVVSAADGRFTLRVDPSNAAAVHYVVTEGGRVNGQEAPALKLMAVLPAVPPARITINELTTVGSVWPNAQLLDGDKLRGTPVGLKIGRAQVPNLVDVGSGGFGRTVLDGSNLAQSETVGRMNTLVALVALCGRHHQEAGCKEFLRLTNSSDTLDALQTLARQPWVNAPALFELFSSSYPFPERAGRRKDAPVPYLQYPPEDFALIVRFMGGGIYSPGKLAFDQEGNLWSGLNWMAGAQNSLYQSIGGGVVKLSPSGDTLSPSITGFTIPGLDGIGWGTGISSDKVWASSFARTIAVFDLKGKPLTGPAGINFDGKLGMMHGVGYAPNGDVWIVDSTGDKLVHFPGGDPQKGRLVEVAGLAAPFAITIDRNNVVWVSNSGGATVVRFPGDAPEKAQSLRAGISVRGIALDSKGNLWAGSNFTPGDPLPEYPKGVGILQQFLIGAKFVEDKYSVEHPTGVITVFDKDGKTLLENVGNRGIFAPWGVSIDGQDNAWVAGIYGMSLNLYCGMASQCPAGTKPGDLIHKYRSGVLQMPTDAVIDSAGNVWVANNWNDPKALTEKNPDRYISTKGGGTGILIVYGVAKPVINPLQGEVRAALP</sequence>
<dbReference type="Proteomes" id="UP001169027">
    <property type="component" value="Unassembled WGS sequence"/>
</dbReference>
<comment type="caution">
    <text evidence="2">The sequence shown here is derived from an EMBL/GenBank/DDBJ whole genome shotgun (WGS) entry which is preliminary data.</text>
</comment>
<evidence type="ECO:0000256" key="1">
    <source>
        <dbReference type="SAM" id="SignalP"/>
    </source>
</evidence>
<dbReference type="InterPro" id="IPR011042">
    <property type="entry name" value="6-blade_b-propeller_TolB-like"/>
</dbReference>
<proteinExistence type="predicted"/>
<feature type="chain" id="PRO_5045372718" description="NHL repeat containing protein" evidence="1">
    <location>
        <begin position="29"/>
        <end position="659"/>
    </location>
</feature>
<protein>
    <recommendedName>
        <fullName evidence="4">NHL repeat containing protein</fullName>
    </recommendedName>
</protein>
<accession>A0ABT8S8N4</accession>
<dbReference type="SUPFAM" id="SSF63829">
    <property type="entry name" value="Calcium-dependent phosphotriesterase"/>
    <property type="match status" value="1"/>
</dbReference>
<dbReference type="EMBL" id="JAUKVY010000016">
    <property type="protein sequence ID" value="MDO1534843.1"/>
    <property type="molecule type" value="Genomic_DNA"/>
</dbReference>
<organism evidence="2 3">
    <name type="scientific">Variovorax ginsengisoli</name>
    <dbReference type="NCBI Taxonomy" id="363844"/>
    <lineage>
        <taxon>Bacteria</taxon>
        <taxon>Pseudomonadati</taxon>
        <taxon>Pseudomonadota</taxon>
        <taxon>Betaproteobacteria</taxon>
        <taxon>Burkholderiales</taxon>
        <taxon>Comamonadaceae</taxon>
        <taxon>Variovorax</taxon>
    </lineage>
</organism>
<evidence type="ECO:0000313" key="2">
    <source>
        <dbReference type="EMBL" id="MDO1534843.1"/>
    </source>
</evidence>